<accession>A0A927GPS1</accession>
<dbReference type="AlphaFoldDB" id="A0A927GPS1"/>
<organism evidence="3">
    <name type="scientific">Streptomyces globisporus</name>
    <dbReference type="NCBI Taxonomy" id="1908"/>
    <lineage>
        <taxon>Bacteria</taxon>
        <taxon>Bacillati</taxon>
        <taxon>Actinomycetota</taxon>
        <taxon>Actinomycetes</taxon>
        <taxon>Kitasatosporales</taxon>
        <taxon>Streptomycetaceae</taxon>
        <taxon>Streptomyces</taxon>
    </lineage>
</organism>
<dbReference type="Gene3D" id="3.90.660.20">
    <property type="entry name" value="Protoporphyrinogen oxidase, mitochondrial, domain 2"/>
    <property type="match status" value="1"/>
</dbReference>
<feature type="compositionally biased region" description="Basic and acidic residues" evidence="1">
    <location>
        <begin position="27"/>
        <end position="45"/>
    </location>
</feature>
<comment type="caution">
    <text evidence="3">The sequence shown here is derived from an EMBL/GenBank/DDBJ whole genome shotgun (WGS) entry which is preliminary data.</text>
</comment>
<protein>
    <submittedName>
        <fullName evidence="3">FAD-dependent oxidoreductase</fullName>
    </submittedName>
</protein>
<dbReference type="InterPro" id="IPR002937">
    <property type="entry name" value="Amino_oxidase"/>
</dbReference>
<evidence type="ECO:0000256" key="1">
    <source>
        <dbReference type="SAM" id="MobiDB-lite"/>
    </source>
</evidence>
<proteinExistence type="predicted"/>
<sequence>MAAAQRPVRAGRRSPLGPRRRRHPERHRPERLHGARGEGLQDRSALRARRRRHRLGRRTARRPPRHPRPQGAGHCGVRTELRAKAGSVTRGEDGRWTVESAGERITADTVVLAVPQTETHDLLPAGALDEPELLLDIDNAPILNVHVVYDRKVLRRPFFAAIGSPVQWVFDRTHSRA</sequence>
<feature type="region of interest" description="Disordered" evidence="1">
    <location>
        <begin position="1"/>
        <end position="75"/>
    </location>
</feature>
<evidence type="ECO:0000313" key="3">
    <source>
        <dbReference type="EMBL" id="MBD2830718.1"/>
    </source>
</evidence>
<evidence type="ECO:0000259" key="2">
    <source>
        <dbReference type="Pfam" id="PF01593"/>
    </source>
</evidence>
<feature type="compositionally biased region" description="Basic residues" evidence="1">
    <location>
        <begin position="46"/>
        <end position="68"/>
    </location>
</feature>
<dbReference type="Pfam" id="PF01593">
    <property type="entry name" value="Amino_oxidase"/>
    <property type="match status" value="1"/>
</dbReference>
<reference evidence="3" key="1">
    <citation type="journal article" date="2020" name="PLoS ONE">
        <title>Isolation and characterization of Streptomyces bacteriophages and Streptomyces strains encoding biosynthetic arsenals: Streptomyces strains and phages for antibiotic discovery.</title>
        <authorList>
            <person name="Montano E.T."/>
            <person name="Nideffer J.F."/>
            <person name="Brumage L."/>
            <person name="Erb M."/>
            <person name="Derman A.I."/>
            <person name="Davis J.P."/>
            <person name="Estrada E."/>
            <person name="Fu S."/>
            <person name="Le D."/>
            <person name="Vuppala A."/>
            <person name="Tran C."/>
            <person name="Luterstein E."/>
            <person name="Lakkaraju S."/>
            <person name="Panchagnula S."/>
            <person name="Ren C."/>
            <person name="Doan J."/>
            <person name="Tran S."/>
            <person name="Soriano J."/>
            <person name="Fujita Y."/>
            <person name="Gutala P."/>
            <person name="Fujii Q."/>
            <person name="Lee M."/>
            <person name="Bui A."/>
            <person name="Villarreal C."/>
            <person name="Shing S.R."/>
            <person name="Kim S."/>
            <person name="Freeman D."/>
            <person name="Racha V."/>
            <person name="Ho A."/>
            <person name="Kumar P."/>
            <person name="Falah K."/>
            <person name="Dawson T."/>
            <person name="Enustun E."/>
            <person name="Prichard A."/>
            <person name="Gomez A."/>
            <person name="Khanna K."/>
            <person name="Trigg S."/>
            <person name="Fernandez L."/>
            <person name="Pogliano K."/>
            <person name="Pogliano J."/>
        </authorList>
    </citation>
    <scope>NUCLEOTIDE SEQUENCE</scope>
    <source>
        <strain evidence="3">QF2</strain>
    </source>
</reference>
<feature type="domain" description="Amine oxidase" evidence="2">
    <location>
        <begin position="48"/>
        <end position="155"/>
    </location>
</feature>
<name>A0A927GPS1_STRGL</name>
<gene>
    <name evidence="3" type="ORF">ID875_32550</name>
</gene>
<dbReference type="InterPro" id="IPR036188">
    <property type="entry name" value="FAD/NAD-bd_sf"/>
</dbReference>
<dbReference type="EMBL" id="JACWUS010000056">
    <property type="protein sequence ID" value="MBD2830718.1"/>
    <property type="molecule type" value="Genomic_DNA"/>
</dbReference>
<dbReference type="Gene3D" id="3.50.50.60">
    <property type="entry name" value="FAD/NAD(P)-binding domain"/>
    <property type="match status" value="1"/>
</dbReference>
<dbReference type="GO" id="GO:0016491">
    <property type="term" value="F:oxidoreductase activity"/>
    <property type="evidence" value="ECO:0007669"/>
    <property type="project" value="InterPro"/>
</dbReference>
<dbReference type="SUPFAM" id="SSF51905">
    <property type="entry name" value="FAD/NAD(P)-binding domain"/>
    <property type="match status" value="1"/>
</dbReference>